<feature type="compositionally biased region" description="Basic and acidic residues" evidence="1">
    <location>
        <begin position="55"/>
        <end position="64"/>
    </location>
</feature>
<evidence type="ECO:0000259" key="2">
    <source>
        <dbReference type="Pfam" id="PF20415"/>
    </source>
</evidence>
<dbReference type="STRING" id="1314674.A0A0D7B5J5"/>
<feature type="compositionally biased region" description="Basic residues" evidence="1">
    <location>
        <begin position="69"/>
        <end position="81"/>
    </location>
</feature>
<evidence type="ECO:0000313" key="3">
    <source>
        <dbReference type="EMBL" id="KIY65464.1"/>
    </source>
</evidence>
<feature type="domain" description="DUF6699" evidence="2">
    <location>
        <begin position="241"/>
        <end position="362"/>
    </location>
</feature>
<evidence type="ECO:0000256" key="1">
    <source>
        <dbReference type="SAM" id="MobiDB-lite"/>
    </source>
</evidence>
<dbReference type="EMBL" id="KN880589">
    <property type="protein sequence ID" value="KIY65464.1"/>
    <property type="molecule type" value="Genomic_DNA"/>
</dbReference>
<sequence>MSQVFENWSSPISAQQYPALCINEHYSRRRVTFLQQVKVRPFDRLLPTDSPPLRSEYELLRRDGTSTTNRHHEKNSVRTRNHNLPTGASSRRQPTIVNASPGLRVSPLKPTLPSSHAQVSSRQRLERPHAGHGSHHKRRDHHRSQGQRHQKRPSHPIAHRPVAFAHVSTKPAAKVEPTKHKKSARPAGTSCSQRPPHAGHLPTTRARQGPLDLIASTFQRAARSGSSSVTPALAPHSKDVPWDMRQPPTHQKGAHISSRILKQPALSSKSSSYMVFTHDLFPWPVLMHDGHAQRDLTIGDVLKTLSQSLQTHISARDLYNLGMGERTMGVMAQAARRRGSQSGSFRWVDFLGKQYMFGGLEQISGTHFRIRSYST</sequence>
<dbReference type="Proteomes" id="UP000054007">
    <property type="component" value="Unassembled WGS sequence"/>
</dbReference>
<dbReference type="AlphaFoldDB" id="A0A0D7B5J5"/>
<feature type="compositionally biased region" description="Basic residues" evidence="1">
    <location>
        <begin position="130"/>
        <end position="158"/>
    </location>
</feature>
<feature type="region of interest" description="Disordered" evidence="1">
    <location>
        <begin position="222"/>
        <end position="256"/>
    </location>
</feature>
<gene>
    <name evidence="3" type="ORF">CYLTODRAFT_492298</name>
</gene>
<dbReference type="InterPro" id="IPR046522">
    <property type="entry name" value="DUF6699"/>
</dbReference>
<dbReference type="OrthoDB" id="3265169at2759"/>
<feature type="compositionally biased region" description="Polar residues" evidence="1">
    <location>
        <begin position="82"/>
        <end position="98"/>
    </location>
</feature>
<feature type="region of interest" description="Disordered" evidence="1">
    <location>
        <begin position="45"/>
        <end position="208"/>
    </location>
</feature>
<keyword evidence="4" id="KW-1185">Reference proteome</keyword>
<protein>
    <recommendedName>
        <fullName evidence="2">DUF6699 domain-containing protein</fullName>
    </recommendedName>
</protein>
<evidence type="ECO:0000313" key="4">
    <source>
        <dbReference type="Proteomes" id="UP000054007"/>
    </source>
</evidence>
<reference evidence="3 4" key="1">
    <citation type="journal article" date="2015" name="Fungal Genet. Biol.">
        <title>Evolution of novel wood decay mechanisms in Agaricales revealed by the genome sequences of Fistulina hepatica and Cylindrobasidium torrendii.</title>
        <authorList>
            <person name="Floudas D."/>
            <person name="Held B.W."/>
            <person name="Riley R."/>
            <person name="Nagy L.G."/>
            <person name="Koehler G."/>
            <person name="Ransdell A.S."/>
            <person name="Younus H."/>
            <person name="Chow J."/>
            <person name="Chiniquy J."/>
            <person name="Lipzen A."/>
            <person name="Tritt A."/>
            <person name="Sun H."/>
            <person name="Haridas S."/>
            <person name="LaButti K."/>
            <person name="Ohm R.A."/>
            <person name="Kues U."/>
            <person name="Blanchette R.A."/>
            <person name="Grigoriev I.V."/>
            <person name="Minto R.E."/>
            <person name="Hibbett D.S."/>
        </authorList>
    </citation>
    <scope>NUCLEOTIDE SEQUENCE [LARGE SCALE GENOMIC DNA]</scope>
    <source>
        <strain evidence="3 4">FP15055 ss-10</strain>
    </source>
</reference>
<name>A0A0D7B5J5_9AGAR</name>
<dbReference type="Pfam" id="PF20415">
    <property type="entry name" value="DUF6699"/>
    <property type="match status" value="1"/>
</dbReference>
<organism evidence="3 4">
    <name type="scientific">Cylindrobasidium torrendii FP15055 ss-10</name>
    <dbReference type="NCBI Taxonomy" id="1314674"/>
    <lineage>
        <taxon>Eukaryota</taxon>
        <taxon>Fungi</taxon>
        <taxon>Dikarya</taxon>
        <taxon>Basidiomycota</taxon>
        <taxon>Agaricomycotina</taxon>
        <taxon>Agaricomycetes</taxon>
        <taxon>Agaricomycetidae</taxon>
        <taxon>Agaricales</taxon>
        <taxon>Marasmiineae</taxon>
        <taxon>Physalacriaceae</taxon>
        <taxon>Cylindrobasidium</taxon>
    </lineage>
</organism>
<feature type="compositionally biased region" description="Polar residues" evidence="1">
    <location>
        <begin position="112"/>
        <end position="122"/>
    </location>
</feature>
<accession>A0A0D7B5J5</accession>
<proteinExistence type="predicted"/>